<evidence type="ECO:0000313" key="2">
    <source>
        <dbReference type="Proteomes" id="UP000324897"/>
    </source>
</evidence>
<dbReference type="Proteomes" id="UP000324897">
    <property type="component" value="Unassembled WGS sequence"/>
</dbReference>
<proteinExistence type="predicted"/>
<feature type="non-terminal residue" evidence="1">
    <location>
        <position position="1"/>
    </location>
</feature>
<sequence length="94" mass="10531">MRNEEVRAKLQGLAWAQILQEKQTDMDIRKKVLQPDDIMVDVSPHLQEPVYAMCCHTVWADAGAAVKTTDVLLVLLGMLMEGACYEELLCVEGL</sequence>
<dbReference type="Gramene" id="TVU03115">
    <property type="protein sequence ID" value="TVU03115"/>
    <property type="gene ID" value="EJB05_51368"/>
</dbReference>
<accession>A0A5J9SVV8</accession>
<gene>
    <name evidence="1" type="ORF">EJB05_51368</name>
</gene>
<name>A0A5J9SVV8_9POAL</name>
<dbReference type="EMBL" id="RWGY01000227">
    <property type="protein sequence ID" value="TVU03115.1"/>
    <property type="molecule type" value="Genomic_DNA"/>
</dbReference>
<evidence type="ECO:0000313" key="1">
    <source>
        <dbReference type="EMBL" id="TVU03115.1"/>
    </source>
</evidence>
<protein>
    <submittedName>
        <fullName evidence="1">Uncharacterized protein</fullName>
    </submittedName>
</protein>
<comment type="caution">
    <text evidence="1">The sequence shown here is derived from an EMBL/GenBank/DDBJ whole genome shotgun (WGS) entry which is preliminary data.</text>
</comment>
<organism evidence="1 2">
    <name type="scientific">Eragrostis curvula</name>
    <name type="common">weeping love grass</name>
    <dbReference type="NCBI Taxonomy" id="38414"/>
    <lineage>
        <taxon>Eukaryota</taxon>
        <taxon>Viridiplantae</taxon>
        <taxon>Streptophyta</taxon>
        <taxon>Embryophyta</taxon>
        <taxon>Tracheophyta</taxon>
        <taxon>Spermatophyta</taxon>
        <taxon>Magnoliopsida</taxon>
        <taxon>Liliopsida</taxon>
        <taxon>Poales</taxon>
        <taxon>Poaceae</taxon>
        <taxon>PACMAD clade</taxon>
        <taxon>Chloridoideae</taxon>
        <taxon>Eragrostideae</taxon>
        <taxon>Eragrostidinae</taxon>
        <taxon>Eragrostis</taxon>
    </lineage>
</organism>
<dbReference type="AlphaFoldDB" id="A0A5J9SVV8"/>
<keyword evidence="2" id="KW-1185">Reference proteome</keyword>
<reference evidence="1 2" key="1">
    <citation type="journal article" date="2019" name="Sci. Rep.">
        <title>A high-quality genome of Eragrostis curvula grass provides insights into Poaceae evolution and supports new strategies to enhance forage quality.</title>
        <authorList>
            <person name="Carballo J."/>
            <person name="Santos B.A.C.M."/>
            <person name="Zappacosta D."/>
            <person name="Garbus I."/>
            <person name="Selva J.P."/>
            <person name="Gallo C.A."/>
            <person name="Diaz A."/>
            <person name="Albertini E."/>
            <person name="Caccamo M."/>
            <person name="Echenique V."/>
        </authorList>
    </citation>
    <scope>NUCLEOTIDE SEQUENCE [LARGE SCALE GENOMIC DNA]</scope>
    <source>
        <strain evidence="2">cv. Victoria</strain>
        <tissue evidence="1">Leaf</tissue>
    </source>
</reference>